<feature type="transmembrane region" description="Helical" evidence="12">
    <location>
        <begin position="34"/>
        <end position="51"/>
    </location>
</feature>
<comment type="subcellular location">
    <subcellularLocation>
        <location evidence="1">Cell inner membrane</location>
        <topology evidence="1">Multi-pass membrane protein</topology>
    </subcellularLocation>
</comment>
<evidence type="ECO:0000256" key="6">
    <source>
        <dbReference type="ARBA" id="ARBA00022723"/>
    </source>
</evidence>
<reference evidence="14 15" key="1">
    <citation type="submission" date="2021-12" db="EMBL/GenBank/DDBJ databases">
        <title>Genome sequencing of bacteria with rrn-lacking chromosome and rrn-plasmid.</title>
        <authorList>
            <person name="Anda M."/>
            <person name="Iwasaki W."/>
        </authorList>
    </citation>
    <scope>NUCLEOTIDE SEQUENCE [LARGE SCALE GENOMIC DNA]</scope>
    <source>
        <strain evidence="14 15">NBRC 101262</strain>
        <plasmid evidence="14 15">pPP3</plasmid>
    </source>
</reference>
<evidence type="ECO:0000256" key="5">
    <source>
        <dbReference type="ARBA" id="ARBA00022692"/>
    </source>
</evidence>
<protein>
    <submittedName>
        <fullName evidence="14">Alkane 1-monooxygenase</fullName>
    </submittedName>
</protein>
<geneLocation type="plasmid" evidence="14 15">
    <name>pPP3</name>
</geneLocation>
<dbReference type="Proteomes" id="UP001354989">
    <property type="component" value="Plasmid pPP3"/>
</dbReference>
<dbReference type="CDD" id="cd03512">
    <property type="entry name" value="Alkane-hydroxylase"/>
    <property type="match status" value="1"/>
</dbReference>
<keyword evidence="14" id="KW-0614">Plasmid</keyword>
<sequence>MQFSIFIHSLRYLPAFVIPCLLVLNYRLEGAFTFLPLFYAFVVIPVGELLFSASEANISKNEERQYANAKLFDLILVLACCAHFACLAFFLVSIDQIPQFSVSWFGHVTAMGLMCGVFGINVAHELGHRKERYFQLFALAMLSTSLYMHFFIEHNRGHHKNVATDQDPASAKAGEPLFFFWFRSIFGAYKGAWKLENDRLQRKGFARFSLKNQMIQMHIFQGLLIVFIGVVFGASVLLAFLGAGTFGIFLLETVNYIEHYGLRRRVLEHGKYERAEVWHSWNSNHLFGRATLFELSRHSDHHFIASRKYQILRHHQKAPQLPTGYPGMMLLALVPPLFFRVMHPKINQNQPHEEGAIFK</sequence>
<keyword evidence="7 12" id="KW-1133">Transmembrane helix</keyword>
<keyword evidence="9" id="KW-0408">Iron</keyword>
<evidence type="ECO:0000313" key="15">
    <source>
        <dbReference type="Proteomes" id="UP001354989"/>
    </source>
</evidence>
<feature type="transmembrane region" description="Helical" evidence="12">
    <location>
        <begin position="12"/>
        <end position="28"/>
    </location>
</feature>
<evidence type="ECO:0000256" key="1">
    <source>
        <dbReference type="ARBA" id="ARBA00004429"/>
    </source>
</evidence>
<keyword evidence="11 12" id="KW-0472">Membrane</keyword>
<evidence type="ECO:0000256" key="4">
    <source>
        <dbReference type="ARBA" id="ARBA00022519"/>
    </source>
</evidence>
<dbReference type="RefSeq" id="WP_338399061.1">
    <property type="nucleotide sequence ID" value="NZ_AP025295.1"/>
</dbReference>
<evidence type="ECO:0000256" key="11">
    <source>
        <dbReference type="ARBA" id="ARBA00023136"/>
    </source>
</evidence>
<name>A0ABN6LEQ4_9BACT</name>
<dbReference type="PANTHER" id="PTHR38674">
    <property type="entry name" value="ALKANE 1-MONOOXYGENASE 1"/>
    <property type="match status" value="1"/>
</dbReference>
<feature type="transmembrane region" description="Helical" evidence="12">
    <location>
        <begin position="214"/>
        <end position="232"/>
    </location>
</feature>
<evidence type="ECO:0000256" key="3">
    <source>
        <dbReference type="ARBA" id="ARBA00022475"/>
    </source>
</evidence>
<accession>A0ABN6LEQ4</accession>
<gene>
    <name evidence="14" type="ORF">PEPS_39260</name>
</gene>
<evidence type="ECO:0000313" key="14">
    <source>
        <dbReference type="EMBL" id="BDD01646.1"/>
    </source>
</evidence>
<keyword evidence="4" id="KW-0997">Cell inner membrane</keyword>
<comment type="similarity">
    <text evidence="2">Belongs to the fatty acid desaturase type 1 family. AlkB subfamily.</text>
</comment>
<keyword evidence="10" id="KW-0503">Monooxygenase</keyword>
<evidence type="ECO:0000256" key="7">
    <source>
        <dbReference type="ARBA" id="ARBA00022989"/>
    </source>
</evidence>
<proteinExistence type="inferred from homology"/>
<evidence type="ECO:0000256" key="8">
    <source>
        <dbReference type="ARBA" id="ARBA00023002"/>
    </source>
</evidence>
<dbReference type="InterPro" id="IPR005804">
    <property type="entry name" value="FA_desaturase_dom"/>
</dbReference>
<organism evidence="14 15">
    <name type="scientific">Persicobacter psychrovividus</name>
    <dbReference type="NCBI Taxonomy" id="387638"/>
    <lineage>
        <taxon>Bacteria</taxon>
        <taxon>Pseudomonadati</taxon>
        <taxon>Bacteroidota</taxon>
        <taxon>Cytophagia</taxon>
        <taxon>Cytophagales</taxon>
        <taxon>Persicobacteraceae</taxon>
        <taxon>Persicobacter</taxon>
    </lineage>
</organism>
<feature type="transmembrane region" description="Helical" evidence="12">
    <location>
        <begin position="104"/>
        <end position="122"/>
    </location>
</feature>
<feature type="transmembrane region" description="Helical" evidence="12">
    <location>
        <begin position="71"/>
        <end position="92"/>
    </location>
</feature>
<keyword evidence="8" id="KW-0560">Oxidoreductase</keyword>
<evidence type="ECO:0000256" key="2">
    <source>
        <dbReference type="ARBA" id="ARBA00010823"/>
    </source>
</evidence>
<evidence type="ECO:0000256" key="9">
    <source>
        <dbReference type="ARBA" id="ARBA00023004"/>
    </source>
</evidence>
<dbReference type="Pfam" id="PF00487">
    <property type="entry name" value="FA_desaturase"/>
    <property type="match status" value="1"/>
</dbReference>
<evidence type="ECO:0000256" key="12">
    <source>
        <dbReference type="SAM" id="Phobius"/>
    </source>
</evidence>
<dbReference type="InterPro" id="IPR033885">
    <property type="entry name" value="AlkB/XylM"/>
</dbReference>
<keyword evidence="3" id="KW-1003">Cell membrane</keyword>
<keyword evidence="6" id="KW-0479">Metal-binding</keyword>
<feature type="domain" description="Fatty acid desaturase" evidence="13">
    <location>
        <begin position="104"/>
        <end position="326"/>
    </location>
</feature>
<feature type="transmembrane region" description="Helical" evidence="12">
    <location>
        <begin position="134"/>
        <end position="152"/>
    </location>
</feature>
<evidence type="ECO:0000259" key="13">
    <source>
        <dbReference type="Pfam" id="PF00487"/>
    </source>
</evidence>
<evidence type="ECO:0000256" key="10">
    <source>
        <dbReference type="ARBA" id="ARBA00023033"/>
    </source>
</evidence>
<dbReference type="EMBL" id="AP025295">
    <property type="protein sequence ID" value="BDD01646.1"/>
    <property type="molecule type" value="Genomic_DNA"/>
</dbReference>
<keyword evidence="5 12" id="KW-0812">Transmembrane</keyword>
<dbReference type="PANTHER" id="PTHR38674:SF1">
    <property type="entry name" value="ALKANE 1-MONOOXYGENASE 1"/>
    <property type="match status" value="1"/>
</dbReference>
<keyword evidence="15" id="KW-1185">Reference proteome</keyword>